<accession>A0A517PG59</accession>
<name>A0A517PG59_9PLAN</name>
<keyword evidence="2" id="KW-1185">Reference proteome</keyword>
<evidence type="ECO:0000313" key="2">
    <source>
        <dbReference type="Proteomes" id="UP000320421"/>
    </source>
</evidence>
<gene>
    <name evidence="1" type="ORF">HG66A1_01100</name>
</gene>
<dbReference type="AlphaFoldDB" id="A0A517PG59"/>
<protein>
    <submittedName>
        <fullName evidence="1">Nickel uptake substrate-specific transmembrane region</fullName>
    </submittedName>
</protein>
<keyword evidence="1" id="KW-0472">Membrane</keyword>
<proteinExistence type="predicted"/>
<keyword evidence="1" id="KW-0812">Transmembrane</keyword>
<dbReference type="InterPro" id="IPR008969">
    <property type="entry name" value="CarboxyPept-like_regulatory"/>
</dbReference>
<reference evidence="1 2" key="1">
    <citation type="submission" date="2019-02" db="EMBL/GenBank/DDBJ databases">
        <title>Deep-cultivation of Planctomycetes and their phenomic and genomic characterization uncovers novel biology.</title>
        <authorList>
            <person name="Wiegand S."/>
            <person name="Jogler M."/>
            <person name="Boedeker C."/>
            <person name="Pinto D."/>
            <person name="Vollmers J."/>
            <person name="Rivas-Marin E."/>
            <person name="Kohn T."/>
            <person name="Peeters S.H."/>
            <person name="Heuer A."/>
            <person name="Rast P."/>
            <person name="Oberbeckmann S."/>
            <person name="Bunk B."/>
            <person name="Jeske O."/>
            <person name="Meyerdierks A."/>
            <person name="Storesund J.E."/>
            <person name="Kallscheuer N."/>
            <person name="Luecker S."/>
            <person name="Lage O.M."/>
            <person name="Pohl T."/>
            <person name="Merkel B.J."/>
            <person name="Hornburger P."/>
            <person name="Mueller R.-W."/>
            <person name="Bruemmer F."/>
            <person name="Labrenz M."/>
            <person name="Spormann A.M."/>
            <person name="Op den Camp H."/>
            <person name="Overmann J."/>
            <person name="Amann R."/>
            <person name="Jetten M.S.M."/>
            <person name="Mascher T."/>
            <person name="Medema M.H."/>
            <person name="Devos D.P."/>
            <person name="Kaster A.-K."/>
            <person name="Ovreas L."/>
            <person name="Rohde M."/>
            <person name="Galperin M.Y."/>
            <person name="Jogler C."/>
        </authorList>
    </citation>
    <scope>NUCLEOTIDE SEQUENCE [LARGE SCALE GENOMIC DNA]</scope>
    <source>
        <strain evidence="1 2">HG66A1</strain>
    </source>
</reference>
<evidence type="ECO:0000313" key="1">
    <source>
        <dbReference type="EMBL" id="QDT18351.1"/>
    </source>
</evidence>
<sequence>MSQLITVFLRALNRVGRSPFAMHLLLLSITLLAPLQSRADNPRTPLQQTIQGSVVDAQNQPVAGARVFIESRDWFELDLPNLETTTDAQGRFKLTDDLWHIQGQTLQARDSQNRMAQLSLPGPSLREPKRLELNDLRLQLTPPKRIELEVVDAKGKPVPAALTGIMDFVKNWGTGKTDSAGKITFQIPPDVDLKYVAALRDGYGADYFVYTTQREANSPPEFRPDPKIPKFPDNPVRLTLAGAQPLKVKLVSAEGQPLPGIKIAPWIAHKSDQSRPMPLPQMFYATQQITQTTDAQGTTVFAWIPHWQKQRMYLVLEERKYIPHRIFYDPAKDKGTLTVQLTPKPPAPEQDRKP</sequence>
<organism evidence="1 2">
    <name type="scientific">Gimesia chilikensis</name>
    <dbReference type="NCBI Taxonomy" id="2605989"/>
    <lineage>
        <taxon>Bacteria</taxon>
        <taxon>Pseudomonadati</taxon>
        <taxon>Planctomycetota</taxon>
        <taxon>Planctomycetia</taxon>
        <taxon>Planctomycetales</taxon>
        <taxon>Planctomycetaceae</taxon>
        <taxon>Gimesia</taxon>
    </lineage>
</organism>
<dbReference type="Proteomes" id="UP000320421">
    <property type="component" value="Chromosome"/>
</dbReference>
<dbReference type="EMBL" id="CP036266">
    <property type="protein sequence ID" value="QDT18351.1"/>
    <property type="molecule type" value="Genomic_DNA"/>
</dbReference>
<dbReference type="SUPFAM" id="SSF49464">
    <property type="entry name" value="Carboxypeptidase regulatory domain-like"/>
    <property type="match status" value="1"/>
</dbReference>